<organism evidence="1">
    <name type="scientific">marine sediment metagenome</name>
    <dbReference type="NCBI Taxonomy" id="412755"/>
    <lineage>
        <taxon>unclassified sequences</taxon>
        <taxon>metagenomes</taxon>
        <taxon>ecological metagenomes</taxon>
    </lineage>
</organism>
<evidence type="ECO:0000313" key="1">
    <source>
        <dbReference type="EMBL" id="GAH77906.1"/>
    </source>
</evidence>
<dbReference type="InterPro" id="IPR011032">
    <property type="entry name" value="GroES-like_sf"/>
</dbReference>
<dbReference type="EMBL" id="BARU01041775">
    <property type="protein sequence ID" value="GAH77906.1"/>
    <property type="molecule type" value="Genomic_DNA"/>
</dbReference>
<proteinExistence type="predicted"/>
<gene>
    <name evidence="1" type="ORF">S03H2_64330</name>
</gene>
<dbReference type="SUPFAM" id="SSF50129">
    <property type="entry name" value="GroES-like"/>
    <property type="match status" value="1"/>
</dbReference>
<name>X1I681_9ZZZZ</name>
<dbReference type="AlphaFoldDB" id="X1I681"/>
<dbReference type="Gene3D" id="3.90.180.10">
    <property type="entry name" value="Medium-chain alcohol dehydrogenases, catalytic domain"/>
    <property type="match status" value="1"/>
</dbReference>
<protein>
    <submittedName>
        <fullName evidence="1">Uncharacterized protein</fullName>
    </submittedName>
</protein>
<accession>X1I681</accession>
<sequence>MEKMKAAMFYAPGDVRIEEVELPRVGDKEILVRVKIALTCGTDVKSYRRGYSFI</sequence>
<comment type="caution">
    <text evidence="1">The sequence shown here is derived from an EMBL/GenBank/DDBJ whole genome shotgun (WGS) entry which is preliminary data.</text>
</comment>
<reference evidence="1" key="1">
    <citation type="journal article" date="2014" name="Front. Microbiol.">
        <title>High frequency of phylogenetically diverse reductive dehalogenase-homologous genes in deep subseafloor sedimentary metagenomes.</title>
        <authorList>
            <person name="Kawai M."/>
            <person name="Futagami T."/>
            <person name="Toyoda A."/>
            <person name="Takaki Y."/>
            <person name="Nishi S."/>
            <person name="Hori S."/>
            <person name="Arai W."/>
            <person name="Tsubouchi T."/>
            <person name="Morono Y."/>
            <person name="Uchiyama I."/>
            <person name="Ito T."/>
            <person name="Fujiyama A."/>
            <person name="Inagaki F."/>
            <person name="Takami H."/>
        </authorList>
    </citation>
    <scope>NUCLEOTIDE SEQUENCE</scope>
    <source>
        <strain evidence="1">Expedition CK06-06</strain>
    </source>
</reference>